<comment type="subcellular location">
    <subcellularLocation>
        <location evidence="1">Cell membrane</location>
        <topology evidence="1">Single-pass membrane protein</topology>
    </subcellularLocation>
    <subcellularLocation>
        <location evidence="7">Cell membrane</location>
        <topology evidence="7">Single-pass type II membrane protein</topology>
    </subcellularLocation>
</comment>
<dbReference type="GO" id="GO:0015031">
    <property type="term" value="P:protein transport"/>
    <property type="evidence" value="ECO:0007669"/>
    <property type="project" value="UniProtKB-KW"/>
</dbReference>
<keyword evidence="7" id="KW-0813">Transport</keyword>
<dbReference type="EMBL" id="OX365700">
    <property type="protein sequence ID" value="CAI4033055.1"/>
    <property type="molecule type" value="Genomic_DNA"/>
</dbReference>
<dbReference type="PANTHER" id="PTHR30558">
    <property type="entry name" value="EXBD MEMBRANE COMPONENT OF PMF-DRIVEN MACROMOLECULE IMPORT SYSTEM"/>
    <property type="match status" value="1"/>
</dbReference>
<keyword evidence="4 7" id="KW-0812">Transmembrane</keyword>
<proteinExistence type="inferred from homology"/>
<dbReference type="RefSeq" id="WP_289271659.1">
    <property type="nucleotide sequence ID" value="NZ_OX365700.1"/>
</dbReference>
<evidence type="ECO:0000256" key="5">
    <source>
        <dbReference type="ARBA" id="ARBA00022989"/>
    </source>
</evidence>
<feature type="transmembrane region" description="Helical" evidence="9">
    <location>
        <begin position="12"/>
        <end position="37"/>
    </location>
</feature>
<dbReference type="Proteomes" id="UP001179121">
    <property type="component" value="Chromosome"/>
</dbReference>
<evidence type="ECO:0000256" key="3">
    <source>
        <dbReference type="ARBA" id="ARBA00022475"/>
    </source>
</evidence>
<evidence type="ECO:0000313" key="11">
    <source>
        <dbReference type="Proteomes" id="UP001179121"/>
    </source>
</evidence>
<keyword evidence="5 9" id="KW-1133">Transmembrane helix</keyword>
<dbReference type="Pfam" id="PF02472">
    <property type="entry name" value="ExbD"/>
    <property type="match status" value="1"/>
</dbReference>
<feature type="compositionally biased region" description="Basic and acidic residues" evidence="8">
    <location>
        <begin position="135"/>
        <end position="148"/>
    </location>
</feature>
<feature type="region of interest" description="Disordered" evidence="8">
    <location>
        <begin position="127"/>
        <end position="148"/>
    </location>
</feature>
<name>A0AA86N1G9_9BACT</name>
<evidence type="ECO:0000256" key="6">
    <source>
        <dbReference type="ARBA" id="ARBA00023136"/>
    </source>
</evidence>
<reference evidence="10" key="1">
    <citation type="submission" date="2022-10" db="EMBL/GenBank/DDBJ databases">
        <authorList>
            <person name="Koch H."/>
        </authorList>
    </citation>
    <scope>NUCLEOTIDE SEQUENCE</scope>
    <source>
        <strain evidence="10">DNF</strain>
    </source>
</reference>
<dbReference type="GO" id="GO:0022857">
    <property type="term" value="F:transmembrane transporter activity"/>
    <property type="evidence" value="ECO:0007669"/>
    <property type="project" value="InterPro"/>
</dbReference>
<protein>
    <submittedName>
        <fullName evidence="10">Biopolymer transport protein ExbD</fullName>
    </submittedName>
</protein>
<keyword evidence="3" id="KW-1003">Cell membrane</keyword>
<dbReference type="Gene3D" id="3.30.420.270">
    <property type="match status" value="1"/>
</dbReference>
<evidence type="ECO:0000256" key="2">
    <source>
        <dbReference type="ARBA" id="ARBA00005811"/>
    </source>
</evidence>
<organism evidence="10 11">
    <name type="scientific">Nitrospira tepida</name>
    <dbReference type="NCBI Taxonomy" id="2973512"/>
    <lineage>
        <taxon>Bacteria</taxon>
        <taxon>Pseudomonadati</taxon>
        <taxon>Nitrospirota</taxon>
        <taxon>Nitrospiria</taxon>
        <taxon>Nitrospirales</taxon>
        <taxon>Nitrospiraceae</taxon>
        <taxon>Nitrospira</taxon>
    </lineage>
</organism>
<keyword evidence="6 9" id="KW-0472">Membrane</keyword>
<keyword evidence="11" id="KW-1185">Reference proteome</keyword>
<comment type="similarity">
    <text evidence="2 7">Belongs to the ExbD/TolR family.</text>
</comment>
<gene>
    <name evidence="10" type="ORF">DNFV4_03485</name>
</gene>
<evidence type="ECO:0000256" key="8">
    <source>
        <dbReference type="SAM" id="MobiDB-lite"/>
    </source>
</evidence>
<evidence type="ECO:0000313" key="10">
    <source>
        <dbReference type="EMBL" id="CAI4033055.1"/>
    </source>
</evidence>
<dbReference type="InterPro" id="IPR003400">
    <property type="entry name" value="ExbD"/>
</dbReference>
<sequence>MMESRHRRFMAEINVIPLVDVVLVLLVIFMITAPMLYRGIDIKLPSSASNTIKPEVRMVLTIEKDQKLYLDKDPISVAQLERRLRSAKEQNADVSVFLRADRDVPYGTVVQVMDGVKKAGIEKMGMVTEPTGSERVTEEPAKVGERKR</sequence>
<evidence type="ECO:0000256" key="9">
    <source>
        <dbReference type="SAM" id="Phobius"/>
    </source>
</evidence>
<evidence type="ECO:0000256" key="4">
    <source>
        <dbReference type="ARBA" id="ARBA00022692"/>
    </source>
</evidence>
<dbReference type="AlphaFoldDB" id="A0AA86N1G9"/>
<evidence type="ECO:0000256" key="7">
    <source>
        <dbReference type="RuleBase" id="RU003879"/>
    </source>
</evidence>
<dbReference type="KEGG" id="nti:DNFV4_03485"/>
<dbReference type="PANTHER" id="PTHR30558:SF7">
    <property type="entry name" value="TOL-PAL SYSTEM PROTEIN TOLR"/>
    <property type="match status" value="1"/>
</dbReference>
<dbReference type="GO" id="GO:0005886">
    <property type="term" value="C:plasma membrane"/>
    <property type="evidence" value="ECO:0007669"/>
    <property type="project" value="UniProtKB-SubCell"/>
</dbReference>
<evidence type="ECO:0000256" key="1">
    <source>
        <dbReference type="ARBA" id="ARBA00004162"/>
    </source>
</evidence>
<accession>A0AA86N1G9</accession>
<keyword evidence="7" id="KW-0653">Protein transport</keyword>